<gene>
    <name evidence="2" type="ORF">SEV965_LOCUS11382</name>
</gene>
<evidence type="ECO:0000313" key="2">
    <source>
        <dbReference type="EMBL" id="CAF1012737.1"/>
    </source>
</evidence>
<evidence type="ECO:0000313" key="3">
    <source>
        <dbReference type="Proteomes" id="UP000663889"/>
    </source>
</evidence>
<comment type="caution">
    <text evidence="2">The sequence shown here is derived from an EMBL/GenBank/DDBJ whole genome shotgun (WGS) entry which is preliminary data.</text>
</comment>
<proteinExistence type="predicted"/>
<dbReference type="InterPro" id="IPR050373">
    <property type="entry name" value="Fibrinogen_C-term_domain"/>
</dbReference>
<evidence type="ECO:0000259" key="1">
    <source>
        <dbReference type="Pfam" id="PF00147"/>
    </source>
</evidence>
<sequence length="124" mass="14416">MLNQPAPFLRHTEYGEFALDNESQNYKLQISQFRSNTSTAGDSLSSSCDNANRISFSIYDHDHDYDNLFYNNCALTYHDGAYIRSPLALQNTARNGLHWNTYGLFYSMKETTMRIRRQHTFAIN</sequence>
<dbReference type="GO" id="GO:0005615">
    <property type="term" value="C:extracellular space"/>
    <property type="evidence" value="ECO:0007669"/>
    <property type="project" value="TreeGrafter"/>
</dbReference>
<organism evidence="2 3">
    <name type="scientific">Rotaria sordida</name>
    <dbReference type="NCBI Taxonomy" id="392033"/>
    <lineage>
        <taxon>Eukaryota</taxon>
        <taxon>Metazoa</taxon>
        <taxon>Spiralia</taxon>
        <taxon>Gnathifera</taxon>
        <taxon>Rotifera</taxon>
        <taxon>Eurotatoria</taxon>
        <taxon>Bdelloidea</taxon>
        <taxon>Philodinida</taxon>
        <taxon>Philodinidae</taxon>
        <taxon>Rotaria</taxon>
    </lineage>
</organism>
<dbReference type="InterPro" id="IPR036056">
    <property type="entry name" value="Fibrinogen-like_C"/>
</dbReference>
<dbReference type="Pfam" id="PF00147">
    <property type="entry name" value="Fibrinogen_C"/>
    <property type="match status" value="1"/>
</dbReference>
<dbReference type="InterPro" id="IPR014716">
    <property type="entry name" value="Fibrinogen_a/b/g_C_1"/>
</dbReference>
<dbReference type="Proteomes" id="UP000663889">
    <property type="component" value="Unassembled WGS sequence"/>
</dbReference>
<reference evidence="2" key="1">
    <citation type="submission" date="2021-02" db="EMBL/GenBank/DDBJ databases">
        <authorList>
            <person name="Nowell W R."/>
        </authorList>
    </citation>
    <scope>NUCLEOTIDE SEQUENCE</scope>
</reference>
<accession>A0A814HP07</accession>
<dbReference type="AlphaFoldDB" id="A0A814HP07"/>
<dbReference type="Gene3D" id="3.90.215.10">
    <property type="entry name" value="Gamma Fibrinogen, chain A, domain 1"/>
    <property type="match status" value="1"/>
</dbReference>
<dbReference type="PANTHER" id="PTHR19143">
    <property type="entry name" value="FIBRINOGEN/TENASCIN/ANGIOPOEITIN"/>
    <property type="match status" value="1"/>
</dbReference>
<dbReference type="InterPro" id="IPR002181">
    <property type="entry name" value="Fibrinogen_a/b/g_C_dom"/>
</dbReference>
<dbReference type="SUPFAM" id="SSF56496">
    <property type="entry name" value="Fibrinogen C-terminal domain-like"/>
    <property type="match status" value="1"/>
</dbReference>
<name>A0A814HP07_9BILA</name>
<protein>
    <recommendedName>
        <fullName evidence="1">Fibrinogen C-terminal domain-containing protein</fullName>
    </recommendedName>
</protein>
<dbReference type="EMBL" id="CAJNOU010000490">
    <property type="protein sequence ID" value="CAF1012737.1"/>
    <property type="molecule type" value="Genomic_DNA"/>
</dbReference>
<feature type="domain" description="Fibrinogen C-terminal" evidence="1">
    <location>
        <begin position="12"/>
        <end position="116"/>
    </location>
</feature>